<feature type="transmembrane region" description="Helical" evidence="1">
    <location>
        <begin position="290"/>
        <end position="315"/>
    </location>
</feature>
<dbReference type="EMBL" id="GL376596">
    <property type="status" value="NOT_ANNOTATED_CDS"/>
    <property type="molecule type" value="Genomic_DNA"/>
</dbReference>
<dbReference type="EnsemblProtists" id="PYU1_T010535">
    <property type="protein sequence ID" value="PYU1_T010535"/>
    <property type="gene ID" value="PYU1_G010513"/>
</dbReference>
<proteinExistence type="predicted"/>
<dbReference type="AlphaFoldDB" id="K3WZY6"/>
<evidence type="ECO:0000313" key="3">
    <source>
        <dbReference type="Proteomes" id="UP000019132"/>
    </source>
</evidence>
<reference evidence="3" key="2">
    <citation type="submission" date="2010-04" db="EMBL/GenBank/DDBJ databases">
        <authorList>
            <person name="Buell R."/>
            <person name="Hamilton J."/>
            <person name="Hostetler J."/>
        </authorList>
    </citation>
    <scope>NUCLEOTIDE SEQUENCE [LARGE SCALE GENOMIC DNA]</scope>
    <source>
        <strain evidence="3">DAOM:BR144</strain>
    </source>
</reference>
<protein>
    <submittedName>
        <fullName evidence="2">Uncharacterized protein</fullName>
    </submittedName>
</protein>
<keyword evidence="3" id="KW-1185">Reference proteome</keyword>
<evidence type="ECO:0000256" key="1">
    <source>
        <dbReference type="SAM" id="Phobius"/>
    </source>
</evidence>
<feature type="transmembrane region" description="Helical" evidence="1">
    <location>
        <begin position="379"/>
        <end position="399"/>
    </location>
</feature>
<feature type="transmembrane region" description="Helical" evidence="1">
    <location>
        <begin position="322"/>
        <end position="340"/>
    </location>
</feature>
<reference evidence="2" key="3">
    <citation type="submission" date="2015-02" db="UniProtKB">
        <authorList>
            <consortium name="EnsemblProtists"/>
        </authorList>
    </citation>
    <scope>IDENTIFICATION</scope>
    <source>
        <strain evidence="2">DAOM BR144</strain>
    </source>
</reference>
<dbReference type="Proteomes" id="UP000019132">
    <property type="component" value="Unassembled WGS sequence"/>
</dbReference>
<keyword evidence="1" id="KW-0472">Membrane</keyword>
<evidence type="ECO:0000313" key="2">
    <source>
        <dbReference type="EnsemblProtists" id="PYU1_T010535"/>
    </source>
</evidence>
<dbReference type="eggNOG" id="ENOG502SIAN">
    <property type="taxonomic scope" value="Eukaryota"/>
</dbReference>
<keyword evidence="1" id="KW-0812">Transmembrane</keyword>
<organism evidence="2 3">
    <name type="scientific">Globisporangium ultimum (strain ATCC 200006 / CBS 805.95 / DAOM BR144)</name>
    <name type="common">Pythium ultimum</name>
    <dbReference type="NCBI Taxonomy" id="431595"/>
    <lineage>
        <taxon>Eukaryota</taxon>
        <taxon>Sar</taxon>
        <taxon>Stramenopiles</taxon>
        <taxon>Oomycota</taxon>
        <taxon>Peronosporomycetes</taxon>
        <taxon>Pythiales</taxon>
        <taxon>Pythiaceae</taxon>
        <taxon>Globisporangium</taxon>
    </lineage>
</organism>
<keyword evidence="1" id="KW-1133">Transmembrane helix</keyword>
<accession>K3WZY6</accession>
<dbReference type="HOGENOM" id="CLU_014069_0_0_1"/>
<feature type="transmembrane region" description="Helical" evidence="1">
    <location>
        <begin position="470"/>
        <end position="493"/>
    </location>
</feature>
<dbReference type="InParanoid" id="K3WZY6"/>
<name>K3WZY6_GLOUD</name>
<sequence length="636" mass="72027">MLYLNICISACIDSIRVLHRTVLPAMNFVPYDALLMGAYVGTTTLRESPLVEQVLDGDTTPRKGVLFLESKSSTSRETCTQVVGLPDQIYTDAFQRSLFATLTTSVSAQVSLLNPNTTELIFPVVDCTCSSITYRDLSAVRFFYLIRKKDTPDDVYLVTVALSVQEYKIVARDENGAAGVSTIAIIRDLRASSVTHYFALALGYPFLPAVFEAYELEQVTPESYWRLQRVPLHSSDVPKQVQTACRTGFYISGETEQSNIKNTIWRLPQDPLEVIKYWQWEGRPVLRDSWAWLHCLHVLLAFDVFVNLVVLLVVIHHNLRKGHVWIGDAFVAVSSTLWTRSSLVLVSWYMNEFWAVMEFCIFNGNVISDTQSFFVLPSIMRADLLALYFCVIGVIGTALKERIDPVLTMGLFYVGFETRLEVAQWFPEITKTMTAYVTADYNLSMYVDPSLASISPLRLWSTHELTNLDVSFILASIFPVFSTFVLVVVYVALRKLYRIVFPPKLIVQRVTGYSEHEDRLFHLKGTLTLFEIATGAALQNRYGIIADYDNCIYIKGVKFASADGIYSSGYVIANGKFLVQTDDLVSILLMKLLRTRFRNVYAYEVEGNTVKPQARLVYPETISYHDLLQLNVDILS</sequence>
<dbReference type="OMA" id="LWSTHEL"/>
<dbReference type="VEuPathDB" id="FungiDB:PYU1_G010513"/>
<dbReference type="STRING" id="431595.K3WZY6"/>
<reference evidence="3" key="1">
    <citation type="journal article" date="2010" name="Genome Biol.">
        <title>Genome sequence of the necrotrophic plant pathogen Pythium ultimum reveals original pathogenicity mechanisms and effector repertoire.</title>
        <authorList>
            <person name="Levesque C.A."/>
            <person name="Brouwer H."/>
            <person name="Cano L."/>
            <person name="Hamilton J.P."/>
            <person name="Holt C."/>
            <person name="Huitema E."/>
            <person name="Raffaele S."/>
            <person name="Robideau G.P."/>
            <person name="Thines M."/>
            <person name="Win J."/>
            <person name="Zerillo M.M."/>
            <person name="Beakes G.W."/>
            <person name="Boore J.L."/>
            <person name="Busam D."/>
            <person name="Dumas B."/>
            <person name="Ferriera S."/>
            <person name="Fuerstenberg S.I."/>
            <person name="Gachon C.M."/>
            <person name="Gaulin E."/>
            <person name="Govers F."/>
            <person name="Grenville-Briggs L."/>
            <person name="Horner N."/>
            <person name="Hostetler J."/>
            <person name="Jiang R.H."/>
            <person name="Johnson J."/>
            <person name="Krajaejun T."/>
            <person name="Lin H."/>
            <person name="Meijer H.J."/>
            <person name="Moore B."/>
            <person name="Morris P."/>
            <person name="Phuntmart V."/>
            <person name="Puiu D."/>
            <person name="Shetty J."/>
            <person name="Stajich J.E."/>
            <person name="Tripathy S."/>
            <person name="Wawra S."/>
            <person name="van West P."/>
            <person name="Whitty B.R."/>
            <person name="Coutinho P.M."/>
            <person name="Henrissat B."/>
            <person name="Martin F."/>
            <person name="Thomas P.D."/>
            <person name="Tyler B.M."/>
            <person name="De Vries R.P."/>
            <person name="Kamoun S."/>
            <person name="Yandell M."/>
            <person name="Tisserat N."/>
            <person name="Buell C.R."/>
        </authorList>
    </citation>
    <scope>NUCLEOTIDE SEQUENCE</scope>
    <source>
        <strain evidence="3">DAOM:BR144</strain>
    </source>
</reference>